<dbReference type="PIRSF" id="PIRSF028520">
    <property type="entry name" value="UCP028520"/>
    <property type="match status" value="1"/>
</dbReference>
<dbReference type="HOGENOM" id="CLU_106328_0_0_5"/>
<evidence type="ECO:0000313" key="4">
    <source>
        <dbReference type="EMBL" id="ADM10579.1"/>
    </source>
</evidence>
<evidence type="ECO:0000256" key="1">
    <source>
        <dbReference type="ARBA" id="ARBA00022679"/>
    </source>
</evidence>
<dbReference type="STRING" id="314260.PB2503_12709"/>
<reference evidence="4 5" key="2">
    <citation type="journal article" date="2011" name="J. Bacteriol.">
        <title>Complete genome sequence of strain HTCC2503T of Parvularcula bermudensis, the type species of the order "Parvularculales" in the class Alphaproteobacteria.</title>
        <authorList>
            <person name="Oh H.M."/>
            <person name="Kang I."/>
            <person name="Vergin K.L."/>
            <person name="Kang D."/>
            <person name="Rhee K.H."/>
            <person name="Giovannoni S.J."/>
            <person name="Cho J.C."/>
        </authorList>
    </citation>
    <scope>NUCLEOTIDE SEQUENCE [LARGE SCALE GENOMIC DNA]</scope>
    <source>
        <strain evidence="5">ATCC BAA-594 / HTCC2503 / KCTC 12087</strain>
    </source>
</reference>
<dbReference type="Pfam" id="PF00583">
    <property type="entry name" value="Acetyltransf_1"/>
    <property type="match status" value="1"/>
</dbReference>
<dbReference type="PANTHER" id="PTHR43877">
    <property type="entry name" value="AMINOALKYLPHOSPHONATE N-ACETYLTRANSFERASE-RELATED-RELATED"/>
    <property type="match status" value="1"/>
</dbReference>
<dbReference type="CDD" id="cd04301">
    <property type="entry name" value="NAT_SF"/>
    <property type="match status" value="1"/>
</dbReference>
<dbReference type="PROSITE" id="PS51186">
    <property type="entry name" value="GNAT"/>
    <property type="match status" value="1"/>
</dbReference>
<accession>E0TFL9</accession>
<keyword evidence="2" id="KW-0012">Acyltransferase</keyword>
<dbReference type="SUPFAM" id="SSF55729">
    <property type="entry name" value="Acyl-CoA N-acyltransferases (Nat)"/>
    <property type="match status" value="1"/>
</dbReference>
<dbReference type="OrthoDB" id="6182349at2"/>
<keyword evidence="5" id="KW-1185">Reference proteome</keyword>
<evidence type="ECO:0000259" key="3">
    <source>
        <dbReference type="PROSITE" id="PS51186"/>
    </source>
</evidence>
<dbReference type="Gene3D" id="3.40.630.30">
    <property type="match status" value="1"/>
</dbReference>
<dbReference type="InterPro" id="IPR000182">
    <property type="entry name" value="GNAT_dom"/>
</dbReference>
<feature type="domain" description="N-acetyltransferase" evidence="3">
    <location>
        <begin position="2"/>
        <end position="161"/>
    </location>
</feature>
<keyword evidence="1 4" id="KW-0808">Transferase</keyword>
<dbReference type="eggNOG" id="COG3818">
    <property type="taxonomic scope" value="Bacteria"/>
</dbReference>
<dbReference type="AlphaFoldDB" id="E0TFL9"/>
<reference evidence="5" key="1">
    <citation type="submission" date="2010-08" db="EMBL/GenBank/DDBJ databases">
        <title>Genome sequence of Parvularcula bermudensis HTCC2503.</title>
        <authorList>
            <person name="Kang D.-M."/>
            <person name="Oh H.-M."/>
            <person name="Cho J.-C."/>
        </authorList>
    </citation>
    <scope>NUCLEOTIDE SEQUENCE [LARGE SCALE GENOMIC DNA]</scope>
    <source>
        <strain evidence="5">ATCC BAA-594 / HTCC2503 / KCTC 12087</strain>
    </source>
</reference>
<dbReference type="RefSeq" id="WP_013301553.1">
    <property type="nucleotide sequence ID" value="NC_014414.1"/>
</dbReference>
<dbReference type="KEGG" id="pbr:PB2503_12709"/>
<dbReference type="InterPro" id="IPR016890">
    <property type="entry name" value="UCP028520"/>
</dbReference>
<dbReference type="GO" id="GO:0016747">
    <property type="term" value="F:acyltransferase activity, transferring groups other than amino-acyl groups"/>
    <property type="evidence" value="ECO:0007669"/>
    <property type="project" value="InterPro"/>
</dbReference>
<evidence type="ECO:0000256" key="2">
    <source>
        <dbReference type="ARBA" id="ARBA00023315"/>
    </source>
</evidence>
<dbReference type="PANTHER" id="PTHR43877:SF2">
    <property type="entry name" value="AMINOALKYLPHOSPHONATE N-ACETYLTRANSFERASE-RELATED"/>
    <property type="match status" value="1"/>
</dbReference>
<name>E0TFL9_PARBH</name>
<proteinExistence type="predicted"/>
<evidence type="ECO:0000313" key="5">
    <source>
        <dbReference type="Proteomes" id="UP000001302"/>
    </source>
</evidence>
<gene>
    <name evidence="4" type="ordered locus">PB2503_12709</name>
</gene>
<organism evidence="4 5">
    <name type="scientific">Parvularcula bermudensis (strain ATCC BAA-594 / HTCC2503 / KCTC 12087)</name>
    <dbReference type="NCBI Taxonomy" id="314260"/>
    <lineage>
        <taxon>Bacteria</taxon>
        <taxon>Pseudomonadati</taxon>
        <taxon>Pseudomonadota</taxon>
        <taxon>Alphaproteobacteria</taxon>
        <taxon>Parvularculales</taxon>
        <taxon>Parvularculaceae</taxon>
        <taxon>Parvularcula</taxon>
    </lineage>
</organism>
<sequence>MTDIAPLTPAHLSTVLDLNNRYSVEMSSLDEAALQSLVAQSWLALQADEGRAGFLITLDHQASYDSPNFAWFAERYDNFAYIDRIAIAPGAQGQGLARRFYGIAEAKARAAQLPVLVCEVNIVPPNIDSQAFHKALGFTEIGQGLLAGRGKTVQYLSKSLA</sequence>
<dbReference type="InterPro" id="IPR050832">
    <property type="entry name" value="Bact_Acetyltransf"/>
</dbReference>
<dbReference type="EMBL" id="CP002156">
    <property type="protein sequence ID" value="ADM10579.1"/>
    <property type="molecule type" value="Genomic_DNA"/>
</dbReference>
<dbReference type="InterPro" id="IPR016181">
    <property type="entry name" value="Acyl_CoA_acyltransferase"/>
</dbReference>
<protein>
    <submittedName>
        <fullName evidence="4">Acetyltransferase, GNAT family protein</fullName>
    </submittedName>
</protein>
<dbReference type="Proteomes" id="UP000001302">
    <property type="component" value="Chromosome"/>
</dbReference>